<dbReference type="Proteomes" id="UP000308600">
    <property type="component" value="Unassembled WGS sequence"/>
</dbReference>
<dbReference type="EMBL" id="ML208395">
    <property type="protein sequence ID" value="TFK66730.1"/>
    <property type="molecule type" value="Genomic_DNA"/>
</dbReference>
<gene>
    <name evidence="1" type="ORF">BDN72DRAFT_843817</name>
</gene>
<evidence type="ECO:0000313" key="1">
    <source>
        <dbReference type="EMBL" id="TFK66730.1"/>
    </source>
</evidence>
<sequence length="585" mass="64520">MSDPCITQIPTSKLTSIGKLDDEIQSLTTRLCVLKSERNSLTITYTIPAEILAEIFIVVRRGSGHQDNSDSGSEYSSRSSSDRGGLGKSIWPSMTYVSQHWRRVALECPQLWCDIRVGTLTALAIQTLLERSGGTSLSVTIPSSYGRARHGVELANVFAETSRIETLEFSLDNKSLVKLLPRLISAPAPKLRSLSIAEGGDVPDNLFAATPQLRSLSLSNCKFNLDSSIFMTDLTILDVFRCPVGSPTGWLNVLRRMPRLSHLSMKSSFTGETYIPIPTHFDLVPLLQLSQVAIEGSSFQSDLDFLSHITFTSQTSIKFTSSANGAEHPVSPLVAFLQSHRKSCYDRDISPAKTQITTVKLAWDDHFPIIRFDVHANGRRKHYLAVTIVIVGSHPPDWNQTPMADIVLLPISLATSFTTNCKVKEEDWKVLSDGAPRLQEISVSKLAAQSFLLALGAGDIDSLDPNGEWRGAAGYLGGMEAERGVGLLGGDEETIVVAESGVESHQPFKFLNSINLYDHSLLGIREDVMNALSARCITGLPIEAVRFSRHAVVHDDFFFELKGLVHEVEYDERGWVRRHRRCGVQ</sequence>
<organism evidence="1 2">
    <name type="scientific">Pluteus cervinus</name>
    <dbReference type="NCBI Taxonomy" id="181527"/>
    <lineage>
        <taxon>Eukaryota</taxon>
        <taxon>Fungi</taxon>
        <taxon>Dikarya</taxon>
        <taxon>Basidiomycota</taxon>
        <taxon>Agaricomycotina</taxon>
        <taxon>Agaricomycetes</taxon>
        <taxon>Agaricomycetidae</taxon>
        <taxon>Agaricales</taxon>
        <taxon>Pluteineae</taxon>
        <taxon>Pluteaceae</taxon>
        <taxon>Pluteus</taxon>
    </lineage>
</organism>
<keyword evidence="2" id="KW-1185">Reference proteome</keyword>
<name>A0ACD3ALU5_9AGAR</name>
<proteinExistence type="predicted"/>
<accession>A0ACD3ALU5</accession>
<evidence type="ECO:0000313" key="2">
    <source>
        <dbReference type="Proteomes" id="UP000308600"/>
    </source>
</evidence>
<protein>
    <submittedName>
        <fullName evidence="1">Uncharacterized protein</fullName>
    </submittedName>
</protein>
<reference evidence="1 2" key="1">
    <citation type="journal article" date="2019" name="Nat. Ecol. Evol.">
        <title>Megaphylogeny resolves global patterns of mushroom evolution.</title>
        <authorList>
            <person name="Varga T."/>
            <person name="Krizsan K."/>
            <person name="Foldi C."/>
            <person name="Dima B."/>
            <person name="Sanchez-Garcia M."/>
            <person name="Sanchez-Ramirez S."/>
            <person name="Szollosi G.J."/>
            <person name="Szarkandi J.G."/>
            <person name="Papp V."/>
            <person name="Albert L."/>
            <person name="Andreopoulos W."/>
            <person name="Angelini C."/>
            <person name="Antonin V."/>
            <person name="Barry K.W."/>
            <person name="Bougher N.L."/>
            <person name="Buchanan P."/>
            <person name="Buyck B."/>
            <person name="Bense V."/>
            <person name="Catcheside P."/>
            <person name="Chovatia M."/>
            <person name="Cooper J."/>
            <person name="Damon W."/>
            <person name="Desjardin D."/>
            <person name="Finy P."/>
            <person name="Geml J."/>
            <person name="Haridas S."/>
            <person name="Hughes K."/>
            <person name="Justo A."/>
            <person name="Karasinski D."/>
            <person name="Kautmanova I."/>
            <person name="Kiss B."/>
            <person name="Kocsube S."/>
            <person name="Kotiranta H."/>
            <person name="LaButti K.M."/>
            <person name="Lechner B.E."/>
            <person name="Liimatainen K."/>
            <person name="Lipzen A."/>
            <person name="Lukacs Z."/>
            <person name="Mihaltcheva S."/>
            <person name="Morgado L.N."/>
            <person name="Niskanen T."/>
            <person name="Noordeloos M.E."/>
            <person name="Ohm R.A."/>
            <person name="Ortiz-Santana B."/>
            <person name="Ovrebo C."/>
            <person name="Racz N."/>
            <person name="Riley R."/>
            <person name="Savchenko A."/>
            <person name="Shiryaev A."/>
            <person name="Soop K."/>
            <person name="Spirin V."/>
            <person name="Szebenyi C."/>
            <person name="Tomsovsky M."/>
            <person name="Tulloss R.E."/>
            <person name="Uehling J."/>
            <person name="Grigoriev I.V."/>
            <person name="Vagvolgyi C."/>
            <person name="Papp T."/>
            <person name="Martin F.M."/>
            <person name="Miettinen O."/>
            <person name="Hibbett D.S."/>
            <person name="Nagy L.G."/>
        </authorList>
    </citation>
    <scope>NUCLEOTIDE SEQUENCE [LARGE SCALE GENOMIC DNA]</scope>
    <source>
        <strain evidence="1 2">NL-1719</strain>
    </source>
</reference>